<dbReference type="PANTHER" id="PTHR42905">
    <property type="entry name" value="PHOSPHOENOLPYRUVATE CARBOXYLASE"/>
    <property type="match status" value="1"/>
</dbReference>
<reference evidence="1 2" key="1">
    <citation type="submission" date="2019-02" db="EMBL/GenBank/DDBJ databases">
        <title>Genomic Encyclopedia of Type Strains, Phase IV (KMG-IV): sequencing the most valuable type-strain genomes for metagenomic binning, comparative biology and taxonomic classification.</title>
        <authorList>
            <person name="Goeker M."/>
        </authorList>
    </citation>
    <scope>NUCLEOTIDE SEQUENCE [LARGE SCALE GENOMIC DNA]</scope>
    <source>
        <strain evidence="1 2">DSM 23814</strain>
    </source>
</reference>
<keyword evidence="1" id="KW-0456">Lyase</keyword>
<dbReference type="InterPro" id="IPR039556">
    <property type="entry name" value="ICL/PEPM"/>
</dbReference>
<dbReference type="Proteomes" id="UP000293398">
    <property type="component" value="Unassembled WGS sequence"/>
</dbReference>
<dbReference type="OrthoDB" id="9785398at2"/>
<comment type="caution">
    <text evidence="1">The sequence shown here is derived from an EMBL/GenBank/DDBJ whole genome shotgun (WGS) entry which is preliminary data.</text>
</comment>
<keyword evidence="2" id="KW-1185">Reference proteome</keyword>
<dbReference type="CDD" id="cd00377">
    <property type="entry name" value="ICL_PEPM"/>
    <property type="match status" value="1"/>
</dbReference>
<dbReference type="PANTHER" id="PTHR42905:SF16">
    <property type="entry name" value="CARBOXYPHOSPHONOENOLPYRUVATE PHOSPHONOMUTASE-LIKE PROTEIN (AFU_ORTHOLOGUE AFUA_5G07230)"/>
    <property type="match status" value="1"/>
</dbReference>
<organism evidence="1 2">
    <name type="scientific">Advenella incenata</name>
    <dbReference type="NCBI Taxonomy" id="267800"/>
    <lineage>
        <taxon>Bacteria</taxon>
        <taxon>Pseudomonadati</taxon>
        <taxon>Pseudomonadota</taxon>
        <taxon>Betaproteobacteria</taxon>
        <taxon>Burkholderiales</taxon>
        <taxon>Alcaligenaceae</taxon>
    </lineage>
</organism>
<evidence type="ECO:0000313" key="2">
    <source>
        <dbReference type="Proteomes" id="UP000293398"/>
    </source>
</evidence>
<dbReference type="InterPro" id="IPR040442">
    <property type="entry name" value="Pyrv_kinase-like_dom_sf"/>
</dbReference>
<dbReference type="RefSeq" id="WP_130304695.1">
    <property type="nucleotide sequence ID" value="NZ_SHKO01000003.1"/>
</dbReference>
<dbReference type="GO" id="GO:0016829">
    <property type="term" value="F:lyase activity"/>
    <property type="evidence" value="ECO:0007669"/>
    <property type="project" value="UniProtKB-KW"/>
</dbReference>
<dbReference type="InterPro" id="IPR015813">
    <property type="entry name" value="Pyrv/PenolPyrv_kinase-like_dom"/>
</dbReference>
<dbReference type="AlphaFoldDB" id="A0A4Q7V7Q4"/>
<dbReference type="Gene3D" id="6.10.250.2750">
    <property type="match status" value="1"/>
</dbReference>
<gene>
    <name evidence="1" type="ORF">EV681_3448</name>
</gene>
<protein>
    <submittedName>
        <fullName evidence="1">2-methylisocitrate lyase-like PEP mutase family enzyme</fullName>
    </submittedName>
</protein>
<evidence type="ECO:0000313" key="1">
    <source>
        <dbReference type="EMBL" id="RZT92691.1"/>
    </source>
</evidence>
<dbReference type="Gene3D" id="3.20.20.60">
    <property type="entry name" value="Phosphoenolpyruvate-binding domains"/>
    <property type="match status" value="1"/>
</dbReference>
<dbReference type="EMBL" id="SHKO01000003">
    <property type="protein sequence ID" value="RZT92691.1"/>
    <property type="molecule type" value="Genomic_DNA"/>
</dbReference>
<accession>A0A4Q7V7Q4</accession>
<sequence>MTTVRTTIQKREAFFQLHQTGCFTIPNPWNIGTARCLEQMGFAALASTSSGHAYANGMPDGTQPLEMVLAHLSELAAAVNIPLNADFENGYADDIEQMQQNIIKCVATGVAGLSIEDAPQGGADGLYEFNVAVSRISAARAAIDHTGERVLLTARTEGFIRGAPDLEQTTRRIAAFVEAGADCIYAPGIKTVEQISAVVKAANGCPVNMLCGSAMGMTVAELETLGVRRISVGGALARVAMDSFLRVAQQIAQEGRFDGFDGIIGGAQLDRQFARQSD</sequence>
<dbReference type="Pfam" id="PF13714">
    <property type="entry name" value="PEP_mutase"/>
    <property type="match status" value="1"/>
</dbReference>
<name>A0A4Q7V7Q4_9BURK</name>
<dbReference type="SUPFAM" id="SSF51621">
    <property type="entry name" value="Phosphoenolpyruvate/pyruvate domain"/>
    <property type="match status" value="1"/>
</dbReference>
<proteinExistence type="predicted"/>